<comment type="subcellular location">
    <subcellularLocation>
        <location evidence="1">Cell outer membrane</location>
    </subcellularLocation>
</comment>
<proteinExistence type="inferred from homology"/>
<gene>
    <name evidence="9" type="ORF">GCM10010946_07570</name>
</gene>
<feature type="chain" id="PRO_5045081632" evidence="8">
    <location>
        <begin position="35"/>
        <end position="453"/>
    </location>
</feature>
<feature type="signal peptide" evidence="8">
    <location>
        <begin position="1"/>
        <end position="34"/>
    </location>
</feature>
<evidence type="ECO:0000256" key="2">
    <source>
        <dbReference type="ARBA" id="ARBA00007613"/>
    </source>
</evidence>
<reference evidence="10" key="1">
    <citation type="journal article" date="2019" name="Int. J. Syst. Evol. Microbiol.">
        <title>The Global Catalogue of Microorganisms (GCM) 10K type strain sequencing project: providing services to taxonomists for standard genome sequencing and annotation.</title>
        <authorList>
            <consortium name="The Broad Institute Genomics Platform"/>
            <consortium name="The Broad Institute Genome Sequencing Center for Infectious Disease"/>
            <person name="Wu L."/>
            <person name="Ma J."/>
        </authorList>
    </citation>
    <scope>NUCLEOTIDE SEQUENCE [LARGE SCALE GENOMIC DNA]</scope>
    <source>
        <strain evidence="10">KCTC 23917</strain>
    </source>
</reference>
<evidence type="ECO:0000256" key="6">
    <source>
        <dbReference type="ARBA" id="ARBA00023136"/>
    </source>
</evidence>
<keyword evidence="8" id="KW-0732">Signal</keyword>
<dbReference type="Proteomes" id="UP000653343">
    <property type="component" value="Unassembled WGS sequence"/>
</dbReference>
<dbReference type="Gene3D" id="1.20.1600.10">
    <property type="entry name" value="Outer membrane efflux proteins (OEP)"/>
    <property type="match status" value="1"/>
</dbReference>
<evidence type="ECO:0000256" key="8">
    <source>
        <dbReference type="SAM" id="SignalP"/>
    </source>
</evidence>
<name>A0ABQ2XT10_9BURK</name>
<keyword evidence="10" id="KW-1185">Reference proteome</keyword>
<comment type="similarity">
    <text evidence="2">Belongs to the outer membrane factor (OMF) (TC 1.B.17) family.</text>
</comment>
<sequence>MYSLQYVCGKKLLKARRILLLASGLICINGYWTAADVAAQESLQQAWESALQRDHTVLAARYQEQAAQAQQGASRALRLPKITMDAGYLRLQSEPSAHLSLPAIPALKNLSLPFAQDAASFGMLEMTIPLMTSGRISAGVRAADAASEARKAMTEVAVADLKLAIAHTYITVLRAQHALAVADSHVAAMRRHATDVSELNRNGYVAKHDVLATEVALANALQLQLQAINALDLARASYNRWLGRSSDAAVTLRDPEAPVMNDSASLHELSAAAMLKRPEVTALGKQAQALTAQAASVKASHLPQIGFSAGYAKLDNRYLTQDKGWYAGVMMKWDLFDGGQTKMQSSKLLAESRAVDESLKDSQEKISLQVRQAWLNRRESSLRQELAEKALAQAEQVSDLARERYRNGLANNTEVLDAETRRLQAYANRDQAKYDLILSDIQLQYASGLLGQH</sequence>
<evidence type="ECO:0000256" key="4">
    <source>
        <dbReference type="ARBA" id="ARBA00022452"/>
    </source>
</evidence>
<dbReference type="EMBL" id="BMYU01000001">
    <property type="protein sequence ID" value="GGX32807.1"/>
    <property type="molecule type" value="Genomic_DNA"/>
</dbReference>
<evidence type="ECO:0000313" key="9">
    <source>
        <dbReference type="EMBL" id="GGX32807.1"/>
    </source>
</evidence>
<evidence type="ECO:0000313" key="10">
    <source>
        <dbReference type="Proteomes" id="UP000653343"/>
    </source>
</evidence>
<keyword evidence="4" id="KW-1134">Transmembrane beta strand</keyword>
<dbReference type="PANTHER" id="PTHR30026">
    <property type="entry name" value="OUTER MEMBRANE PROTEIN TOLC"/>
    <property type="match status" value="1"/>
</dbReference>
<evidence type="ECO:0000256" key="1">
    <source>
        <dbReference type="ARBA" id="ARBA00004442"/>
    </source>
</evidence>
<dbReference type="PANTHER" id="PTHR30026:SF21">
    <property type="entry name" value="SLR1270 PROTEIN"/>
    <property type="match status" value="1"/>
</dbReference>
<dbReference type="InterPro" id="IPR051906">
    <property type="entry name" value="TolC-like"/>
</dbReference>
<evidence type="ECO:0000256" key="5">
    <source>
        <dbReference type="ARBA" id="ARBA00022692"/>
    </source>
</evidence>
<dbReference type="Pfam" id="PF02321">
    <property type="entry name" value="OEP"/>
    <property type="match status" value="2"/>
</dbReference>
<accession>A0ABQ2XT10</accession>
<evidence type="ECO:0000256" key="3">
    <source>
        <dbReference type="ARBA" id="ARBA00022448"/>
    </source>
</evidence>
<dbReference type="InterPro" id="IPR003423">
    <property type="entry name" value="OMP_efflux"/>
</dbReference>
<keyword evidence="7" id="KW-0998">Cell outer membrane</keyword>
<evidence type="ECO:0000256" key="7">
    <source>
        <dbReference type="ARBA" id="ARBA00023237"/>
    </source>
</evidence>
<keyword evidence="5" id="KW-0812">Transmembrane</keyword>
<dbReference type="SUPFAM" id="SSF56954">
    <property type="entry name" value="Outer membrane efflux proteins (OEP)"/>
    <property type="match status" value="1"/>
</dbReference>
<protein>
    <submittedName>
        <fullName evidence="9">Protein CyaE</fullName>
    </submittedName>
</protein>
<keyword evidence="3" id="KW-0813">Transport</keyword>
<comment type="caution">
    <text evidence="9">The sequence shown here is derived from an EMBL/GenBank/DDBJ whole genome shotgun (WGS) entry which is preliminary data.</text>
</comment>
<organism evidence="9 10">
    <name type="scientific">Undibacterium squillarum</name>
    <dbReference type="NCBI Taxonomy" id="1131567"/>
    <lineage>
        <taxon>Bacteria</taxon>
        <taxon>Pseudomonadati</taxon>
        <taxon>Pseudomonadota</taxon>
        <taxon>Betaproteobacteria</taxon>
        <taxon>Burkholderiales</taxon>
        <taxon>Oxalobacteraceae</taxon>
        <taxon>Undibacterium</taxon>
    </lineage>
</organism>
<keyword evidence="6" id="KW-0472">Membrane</keyword>